<evidence type="ECO:0000313" key="4">
    <source>
        <dbReference type="Proteomes" id="UP000053455"/>
    </source>
</evidence>
<keyword evidence="2" id="KW-1133">Transmembrane helix</keyword>
<evidence type="ECO:0008006" key="5">
    <source>
        <dbReference type="Google" id="ProtNLM"/>
    </source>
</evidence>
<evidence type="ECO:0000256" key="2">
    <source>
        <dbReference type="SAM" id="Phobius"/>
    </source>
</evidence>
<dbReference type="PATRIC" id="fig|874156.12.peg.1322"/>
<dbReference type="EMBL" id="LBHU01000002">
    <property type="protein sequence ID" value="KLI64026.1"/>
    <property type="molecule type" value="Genomic_DNA"/>
</dbReference>
<gene>
    <name evidence="3" type="ORF">AAV99_06410</name>
</gene>
<keyword evidence="2" id="KW-0472">Membrane</keyword>
<sequence>MEQGYDFTPADAGQQKPQLRLILIAVGAAFLLGLAAMWVLGNSDSLSGLFTVRTETRQASDEAAVTLANREIDPSEPTPAPSPEGAAEEARQAVEQVEQVVEQQGGLDSRIVAMEQRLTQLDLQSQAAAGNAARAEALLIAFASRRAIERGTPLGYLADQLRLRFGEDRPNAVQTVIDAAQSPITLSQLVAQLEGLAPTLTDAPADEGVFTRIGRELSEVFVVRREDTASPVAERRLERARMFLQTGQIEPAVTEVRNLPNAVAAQDWIDAAERYAAAQRALETLETAAVLDPRELRDGEGQAVEQRSPAGNERGRPAG</sequence>
<evidence type="ECO:0000256" key="1">
    <source>
        <dbReference type="SAM" id="MobiDB-lite"/>
    </source>
</evidence>
<dbReference type="Proteomes" id="UP000053455">
    <property type="component" value="Unassembled WGS sequence"/>
</dbReference>
<dbReference type="AlphaFoldDB" id="A0A0H0XPT0"/>
<feature type="region of interest" description="Disordered" evidence="1">
    <location>
        <begin position="292"/>
        <end position="319"/>
    </location>
</feature>
<name>A0A0H0XPT0_9SPHN</name>
<dbReference type="STRING" id="874156.GCA_001021555_02038"/>
<organism evidence="3 4">
    <name type="scientific">Aurantiacibacter marinus</name>
    <dbReference type="NCBI Taxonomy" id="874156"/>
    <lineage>
        <taxon>Bacteria</taxon>
        <taxon>Pseudomonadati</taxon>
        <taxon>Pseudomonadota</taxon>
        <taxon>Alphaproteobacteria</taxon>
        <taxon>Sphingomonadales</taxon>
        <taxon>Erythrobacteraceae</taxon>
        <taxon>Aurantiacibacter</taxon>
    </lineage>
</organism>
<keyword evidence="2" id="KW-0812">Transmembrane</keyword>
<feature type="region of interest" description="Disordered" evidence="1">
    <location>
        <begin position="69"/>
        <end position="90"/>
    </location>
</feature>
<accession>A0A0H0XPT0</accession>
<comment type="caution">
    <text evidence="3">The sequence shown here is derived from an EMBL/GenBank/DDBJ whole genome shotgun (WGS) entry which is preliminary data.</text>
</comment>
<dbReference type="OrthoDB" id="7432270at2"/>
<feature type="transmembrane region" description="Helical" evidence="2">
    <location>
        <begin position="21"/>
        <end position="41"/>
    </location>
</feature>
<reference evidence="3 4" key="1">
    <citation type="submission" date="2015-04" db="EMBL/GenBank/DDBJ databases">
        <title>The draft genome sequence of Erythrobacter marinus HWDM-33.</title>
        <authorList>
            <person name="Zhuang L."/>
            <person name="Liu Y."/>
            <person name="Shao Z."/>
        </authorList>
    </citation>
    <scope>NUCLEOTIDE SEQUENCE [LARGE SCALE GENOMIC DNA]</scope>
    <source>
        <strain evidence="3 4">HWDM-33</strain>
    </source>
</reference>
<dbReference type="RefSeq" id="WP_047093844.1">
    <property type="nucleotide sequence ID" value="NZ_LBHU01000002.1"/>
</dbReference>
<evidence type="ECO:0000313" key="3">
    <source>
        <dbReference type="EMBL" id="KLI64026.1"/>
    </source>
</evidence>
<proteinExistence type="predicted"/>
<protein>
    <recommendedName>
        <fullName evidence="5">Mitochondrial inner membrane protein</fullName>
    </recommendedName>
</protein>
<keyword evidence="4" id="KW-1185">Reference proteome</keyword>